<comment type="catalytic activity">
    <reaction evidence="1">
        <text>ATP + protein L-histidine = ADP + protein N-phospho-L-histidine.</text>
        <dbReference type="EC" id="2.7.13.3"/>
    </reaction>
</comment>
<dbReference type="SUPFAM" id="SSF55874">
    <property type="entry name" value="ATPase domain of HSP90 chaperone/DNA topoisomerase II/histidine kinase"/>
    <property type="match status" value="1"/>
</dbReference>
<evidence type="ECO:0000256" key="1">
    <source>
        <dbReference type="ARBA" id="ARBA00000085"/>
    </source>
</evidence>
<organism evidence="13 14">
    <name type="scientific">Dyadobacter arcticus</name>
    <dbReference type="NCBI Taxonomy" id="1078754"/>
    <lineage>
        <taxon>Bacteria</taxon>
        <taxon>Pseudomonadati</taxon>
        <taxon>Bacteroidota</taxon>
        <taxon>Cytophagia</taxon>
        <taxon>Cytophagales</taxon>
        <taxon>Spirosomataceae</taxon>
        <taxon>Dyadobacter</taxon>
    </lineage>
</organism>
<dbReference type="CDD" id="cd00082">
    <property type="entry name" value="HisKA"/>
    <property type="match status" value="1"/>
</dbReference>
<dbReference type="InterPro" id="IPR011110">
    <property type="entry name" value="Reg_prop"/>
</dbReference>
<evidence type="ECO:0000256" key="7">
    <source>
        <dbReference type="PROSITE-ProRule" id="PRU00169"/>
    </source>
</evidence>
<evidence type="ECO:0000256" key="5">
    <source>
        <dbReference type="ARBA" id="ARBA00023125"/>
    </source>
</evidence>
<dbReference type="InterPro" id="IPR018062">
    <property type="entry name" value="HTH_AraC-typ_CS"/>
</dbReference>
<dbReference type="InterPro" id="IPR011123">
    <property type="entry name" value="Y_Y_Y"/>
</dbReference>
<dbReference type="InterPro" id="IPR003661">
    <property type="entry name" value="HisK_dim/P_dom"/>
</dbReference>
<evidence type="ECO:0000259" key="12">
    <source>
        <dbReference type="PROSITE" id="PS50110"/>
    </source>
</evidence>
<dbReference type="Proteomes" id="UP001179181">
    <property type="component" value="Unassembled WGS sequence"/>
</dbReference>
<keyword evidence="6" id="KW-0804">Transcription</keyword>
<dbReference type="Gene3D" id="1.10.287.130">
    <property type="match status" value="1"/>
</dbReference>
<dbReference type="PROSITE" id="PS01124">
    <property type="entry name" value="HTH_ARAC_FAMILY_2"/>
    <property type="match status" value="1"/>
</dbReference>
<dbReference type="SMART" id="SM00388">
    <property type="entry name" value="HisKA"/>
    <property type="match status" value="1"/>
</dbReference>
<dbReference type="InterPro" id="IPR018060">
    <property type="entry name" value="HTH_AraC"/>
</dbReference>
<evidence type="ECO:0000313" key="14">
    <source>
        <dbReference type="Proteomes" id="UP001179181"/>
    </source>
</evidence>
<dbReference type="Pfam" id="PF00072">
    <property type="entry name" value="Response_reg"/>
    <property type="match status" value="1"/>
</dbReference>
<dbReference type="PANTHER" id="PTHR43547">
    <property type="entry name" value="TWO-COMPONENT HISTIDINE KINASE"/>
    <property type="match status" value="1"/>
</dbReference>
<feature type="domain" description="HTH araC/xylS-type" evidence="10">
    <location>
        <begin position="1228"/>
        <end position="1326"/>
    </location>
</feature>
<dbReference type="Gene3D" id="3.30.565.10">
    <property type="entry name" value="Histidine kinase-like ATPase, C-terminal domain"/>
    <property type="match status" value="1"/>
</dbReference>
<evidence type="ECO:0000259" key="10">
    <source>
        <dbReference type="PROSITE" id="PS01124"/>
    </source>
</evidence>
<keyword evidence="3 7" id="KW-0597">Phosphoprotein</keyword>
<evidence type="ECO:0000256" key="2">
    <source>
        <dbReference type="ARBA" id="ARBA00012438"/>
    </source>
</evidence>
<dbReference type="PROSITE" id="PS00041">
    <property type="entry name" value="HTH_ARAC_FAMILY_1"/>
    <property type="match status" value="1"/>
</dbReference>
<dbReference type="SMART" id="SM00342">
    <property type="entry name" value="HTH_ARAC"/>
    <property type="match status" value="1"/>
</dbReference>
<proteinExistence type="predicted"/>
<evidence type="ECO:0000256" key="3">
    <source>
        <dbReference type="ARBA" id="ARBA00022553"/>
    </source>
</evidence>
<dbReference type="SUPFAM" id="SSF47384">
    <property type="entry name" value="Homodimeric domain of signal transducing histidine kinase"/>
    <property type="match status" value="1"/>
</dbReference>
<dbReference type="SUPFAM" id="SSF52172">
    <property type="entry name" value="CheY-like"/>
    <property type="match status" value="1"/>
</dbReference>
<dbReference type="InterPro" id="IPR004358">
    <property type="entry name" value="Sig_transdc_His_kin-like_C"/>
</dbReference>
<dbReference type="Pfam" id="PF00512">
    <property type="entry name" value="HisKA"/>
    <property type="match status" value="1"/>
</dbReference>
<dbReference type="InterPro" id="IPR036097">
    <property type="entry name" value="HisK_dim/P_sf"/>
</dbReference>
<keyword evidence="9" id="KW-1133">Transmembrane helix</keyword>
<feature type="transmembrane region" description="Helical" evidence="9">
    <location>
        <begin position="775"/>
        <end position="793"/>
    </location>
</feature>
<dbReference type="InterPro" id="IPR013783">
    <property type="entry name" value="Ig-like_fold"/>
</dbReference>
<dbReference type="EMBL" id="JAASQJ010000002">
    <property type="protein sequence ID" value="NIJ52771.1"/>
    <property type="molecule type" value="Genomic_DNA"/>
</dbReference>
<dbReference type="SUPFAM" id="SSF46689">
    <property type="entry name" value="Homeodomain-like"/>
    <property type="match status" value="1"/>
</dbReference>
<dbReference type="Pfam" id="PF02518">
    <property type="entry name" value="HATPase_c"/>
    <property type="match status" value="1"/>
</dbReference>
<dbReference type="Gene3D" id="2.60.40.10">
    <property type="entry name" value="Immunoglobulins"/>
    <property type="match status" value="1"/>
</dbReference>
<dbReference type="PRINTS" id="PR00344">
    <property type="entry name" value="BCTRLSENSOR"/>
</dbReference>
<evidence type="ECO:0000313" key="13">
    <source>
        <dbReference type="EMBL" id="NIJ52771.1"/>
    </source>
</evidence>
<dbReference type="SMART" id="SM00387">
    <property type="entry name" value="HATPase_c"/>
    <property type="match status" value="1"/>
</dbReference>
<evidence type="ECO:0000256" key="9">
    <source>
        <dbReference type="SAM" id="Phobius"/>
    </source>
</evidence>
<feature type="domain" description="Histidine kinase" evidence="11">
    <location>
        <begin position="829"/>
        <end position="1050"/>
    </location>
</feature>
<protein>
    <recommendedName>
        <fullName evidence="2">histidine kinase</fullName>
        <ecNumber evidence="2">2.7.13.3</ecNumber>
    </recommendedName>
</protein>
<dbReference type="Gene3D" id="3.40.50.2300">
    <property type="match status" value="1"/>
</dbReference>
<dbReference type="Gene3D" id="1.10.10.60">
    <property type="entry name" value="Homeodomain-like"/>
    <property type="match status" value="1"/>
</dbReference>
<dbReference type="InterPro" id="IPR036890">
    <property type="entry name" value="HATPase_C_sf"/>
</dbReference>
<keyword evidence="9" id="KW-0472">Membrane</keyword>
<dbReference type="EC" id="2.7.13.3" evidence="2"/>
<evidence type="ECO:0000259" key="11">
    <source>
        <dbReference type="PROSITE" id="PS50109"/>
    </source>
</evidence>
<dbReference type="InterPro" id="IPR011006">
    <property type="entry name" value="CheY-like_superfamily"/>
</dbReference>
<keyword evidence="5" id="KW-0238">DNA-binding</keyword>
<sequence>MPTVYRFIRFCILSWPFYQPVFPVFSQSGTLPVPELITSREGLPQAFVPAIVQDRQGFIWLATRDGLCRYDGRSFKVFQPDPGGHASLSSSAMADLVTDHKGNLWIMSETGDLDQFDPKTEKFENVSKRPSYARFPGRQKLHRFLIDKRDRLWGILMDGKIFYYDLKTNISNQLGDHSTTQKIASDEIGMSLAEDQNGNIWIATESGIQKFDEPRGTFLQFALSPQKEEKYEIGGLLIRGDGGILISSSKNLYVLNPATGNVQSYPLPVRGDEWWKTSIVQDQKGVIYFDQDDVLFRFTEKEGLTLAAKWKHNGEESASMFIDRSEVLWIGTDGAGIRKYDLRGTPFEASKYEVNFTMDLLTKWLGVPAAEIPVSVAKSISYFFRSAFDRQDNMWFNGGSWPIYKLNLKTGKISAIPDKAILSAKTSNNFGYNNNAEPPIPLAADPDGTIWAYHYNTAYQYDGLKMRWVKFPYPISDKPVLNVMQFVVDDSALWFATELEGLLKVDKKTGQKTRYVNRADNPSSLSSNSLFCLFADRFDPEKLWIGTFGSGLCLFNKKTGRCKRINADDGLPNNVIYSAIPDHSGNIWIGTNQGLSRLDARTLKTQNYTSEDGLIANEFNRLHFLQLPAGRIILGGIEGITAFDPANLKTDNYQPVIEITDIEINNVKKKPGIGGILNGAASQSFQRLDLTYDQNFLKIQFAALQFNKPGKNRFRYRLEGLNDNWVYTERPDAIYTGLKPGTYRLDLNATNTSGLWSKNVRTLDIVIRPPFWATWWAYLIYFLLAVALIIYLASRYKQRVRLQQAVALRKQEAEQLRTLDQMKTKFFSNITHEFRTPLTLILSPARQLLTEAEDPVKHQRLSIIEKNAEKLLLLINQLMELSKLEANAMKLSLQRGFLSEIFQNWIKPFENQAEQKKIEIRFVSELNAEYWFDAGKTETIVNNLLSNALKFSPAEGIITITLAEETISSQPGIIITVSDTGIGIPSDQLPFIFDRFYQADSSWIAVKNQEGTGIGLSLVKELVLLMGGWITAYSTEQQGSVFKTWLPFKKIGEGMEKVDFKQPEPQSDILRSLANESPSVLIVEDNDDLADYITESLPAHYQIERSENGEAGYKKAIEQMPDLIISDVMMPLMNGYELCQKLKADFHTSHIPVIMLTAKSSVESRLEGLSLGADDYLTKPFHVKELQLRVQNLLESRQRLRERVKNELNEPGNFSDIAQPEHTDPFILHIYSILEKKLDNSAFGNDELVAEIGMSRMSIYRKVKNLTGLSTGDLIRLYRLKRATELLKSGRKIAETAYMVGFETPSHFAKVFREQYSITPSQFVDQD</sequence>
<dbReference type="InterPro" id="IPR009057">
    <property type="entry name" value="Homeodomain-like_sf"/>
</dbReference>
<accession>A0ABX0UID5</accession>
<dbReference type="SMART" id="SM00448">
    <property type="entry name" value="REC"/>
    <property type="match status" value="1"/>
</dbReference>
<feature type="coiled-coil region" evidence="8">
    <location>
        <begin position="1183"/>
        <end position="1210"/>
    </location>
</feature>
<feature type="modified residue" description="4-aspartylphosphate" evidence="7">
    <location>
        <position position="1127"/>
    </location>
</feature>
<evidence type="ECO:0000256" key="8">
    <source>
        <dbReference type="SAM" id="Coils"/>
    </source>
</evidence>
<keyword evidence="14" id="KW-1185">Reference proteome</keyword>
<dbReference type="PROSITE" id="PS50109">
    <property type="entry name" value="HIS_KIN"/>
    <property type="match status" value="1"/>
</dbReference>
<keyword evidence="9" id="KW-0812">Transmembrane</keyword>
<dbReference type="Pfam" id="PF07495">
    <property type="entry name" value="Y_Y_Y"/>
    <property type="match status" value="1"/>
</dbReference>
<dbReference type="InterPro" id="IPR001789">
    <property type="entry name" value="Sig_transdc_resp-reg_receiver"/>
</dbReference>
<keyword evidence="8" id="KW-0175">Coiled coil</keyword>
<reference evidence="13 14" key="1">
    <citation type="submission" date="2020-03" db="EMBL/GenBank/DDBJ databases">
        <title>Genomic Encyclopedia of Type Strains, Phase IV (KMG-IV): sequencing the most valuable type-strain genomes for metagenomic binning, comparative biology and taxonomic classification.</title>
        <authorList>
            <person name="Goeker M."/>
        </authorList>
    </citation>
    <scope>NUCLEOTIDE SEQUENCE [LARGE SCALE GENOMIC DNA]</scope>
    <source>
        <strain evidence="13 14">DSM 102865</strain>
    </source>
</reference>
<dbReference type="PROSITE" id="PS50110">
    <property type="entry name" value="RESPONSE_REGULATORY"/>
    <property type="match status" value="1"/>
</dbReference>
<dbReference type="Pfam" id="PF07494">
    <property type="entry name" value="Reg_prop"/>
    <property type="match status" value="3"/>
</dbReference>
<dbReference type="SUPFAM" id="SSF63829">
    <property type="entry name" value="Calcium-dependent phosphotriesterase"/>
    <property type="match status" value="3"/>
</dbReference>
<dbReference type="InterPro" id="IPR015943">
    <property type="entry name" value="WD40/YVTN_repeat-like_dom_sf"/>
</dbReference>
<dbReference type="Gene3D" id="2.130.10.10">
    <property type="entry name" value="YVTN repeat-like/Quinoprotein amine dehydrogenase"/>
    <property type="match status" value="2"/>
</dbReference>
<keyword evidence="4" id="KW-0805">Transcription regulation</keyword>
<evidence type="ECO:0000256" key="4">
    <source>
        <dbReference type="ARBA" id="ARBA00023015"/>
    </source>
</evidence>
<evidence type="ECO:0000256" key="6">
    <source>
        <dbReference type="ARBA" id="ARBA00023163"/>
    </source>
</evidence>
<feature type="domain" description="Response regulatory" evidence="12">
    <location>
        <begin position="1079"/>
        <end position="1194"/>
    </location>
</feature>
<name>A0ABX0UID5_9BACT</name>
<dbReference type="RefSeq" id="WP_167269448.1">
    <property type="nucleotide sequence ID" value="NZ_JAASQJ010000002.1"/>
</dbReference>
<dbReference type="PANTHER" id="PTHR43547:SF2">
    <property type="entry name" value="HYBRID SIGNAL TRANSDUCTION HISTIDINE KINASE C"/>
    <property type="match status" value="1"/>
</dbReference>
<dbReference type="InterPro" id="IPR003594">
    <property type="entry name" value="HATPase_dom"/>
</dbReference>
<gene>
    <name evidence="13" type="ORF">FHS68_001941</name>
</gene>
<comment type="caution">
    <text evidence="13">The sequence shown here is derived from an EMBL/GenBank/DDBJ whole genome shotgun (WGS) entry which is preliminary data.</text>
</comment>
<dbReference type="CDD" id="cd17574">
    <property type="entry name" value="REC_OmpR"/>
    <property type="match status" value="1"/>
</dbReference>
<dbReference type="Pfam" id="PF12833">
    <property type="entry name" value="HTH_18"/>
    <property type="match status" value="1"/>
</dbReference>
<dbReference type="InterPro" id="IPR005467">
    <property type="entry name" value="His_kinase_dom"/>
</dbReference>